<dbReference type="AlphaFoldDB" id="A0A9D1FH20"/>
<evidence type="ECO:0000259" key="1">
    <source>
        <dbReference type="Pfam" id="PF16242"/>
    </source>
</evidence>
<dbReference type="Pfam" id="PF16242">
    <property type="entry name" value="Pyrid_ox_like"/>
    <property type="match status" value="1"/>
</dbReference>
<reference evidence="2" key="2">
    <citation type="journal article" date="2021" name="PeerJ">
        <title>Extensive microbial diversity within the chicken gut microbiome revealed by metagenomics and culture.</title>
        <authorList>
            <person name="Gilroy R."/>
            <person name="Ravi A."/>
            <person name="Getino M."/>
            <person name="Pursley I."/>
            <person name="Horton D.L."/>
            <person name="Alikhan N.F."/>
            <person name="Baker D."/>
            <person name="Gharbi K."/>
            <person name="Hall N."/>
            <person name="Watson M."/>
            <person name="Adriaenssens E.M."/>
            <person name="Foster-Nyarko E."/>
            <person name="Jarju S."/>
            <person name="Secka A."/>
            <person name="Antonio M."/>
            <person name="Oren A."/>
            <person name="Chaudhuri R.R."/>
            <person name="La Ragione R."/>
            <person name="Hildebrand F."/>
            <person name="Pallen M.J."/>
        </authorList>
    </citation>
    <scope>NUCLEOTIDE SEQUENCE</scope>
    <source>
        <strain evidence="2">ChiGjej3B3-5194</strain>
    </source>
</reference>
<proteinExistence type="predicted"/>
<evidence type="ECO:0000313" key="2">
    <source>
        <dbReference type="EMBL" id="HIS70963.1"/>
    </source>
</evidence>
<evidence type="ECO:0000313" key="3">
    <source>
        <dbReference type="Proteomes" id="UP000886742"/>
    </source>
</evidence>
<dbReference type="SUPFAM" id="SSF50475">
    <property type="entry name" value="FMN-binding split barrel"/>
    <property type="match status" value="1"/>
</dbReference>
<dbReference type="PANTHER" id="PTHR34818:SF1">
    <property type="entry name" value="PROTEIN BLI-3"/>
    <property type="match status" value="1"/>
</dbReference>
<comment type="caution">
    <text evidence="2">The sequence shown here is derived from an EMBL/GenBank/DDBJ whole genome shotgun (WGS) entry which is preliminary data.</text>
</comment>
<protein>
    <submittedName>
        <fullName evidence="2">Pyridoxamine 5'-phosphate oxidase family protein</fullName>
    </submittedName>
</protein>
<organism evidence="2 3">
    <name type="scientific">Candidatus Enterousia intestinigallinarum</name>
    <dbReference type="NCBI Taxonomy" id="2840790"/>
    <lineage>
        <taxon>Bacteria</taxon>
        <taxon>Pseudomonadati</taxon>
        <taxon>Pseudomonadota</taxon>
        <taxon>Alphaproteobacteria</taxon>
        <taxon>Candidatus Enterousia</taxon>
    </lineage>
</organism>
<name>A0A9D1FH20_9PROT</name>
<dbReference type="InterPro" id="IPR038725">
    <property type="entry name" value="YdaG_split_barrel_FMN-bd"/>
</dbReference>
<dbReference type="InterPro" id="IPR012349">
    <property type="entry name" value="Split_barrel_FMN-bd"/>
</dbReference>
<feature type="domain" description="General stress protein FMN-binding split barrel" evidence="1">
    <location>
        <begin position="6"/>
        <end position="130"/>
    </location>
</feature>
<dbReference type="Proteomes" id="UP000886742">
    <property type="component" value="Unassembled WGS sequence"/>
</dbReference>
<dbReference type="InterPro" id="IPR052917">
    <property type="entry name" value="Stress-Dev_Protein"/>
</dbReference>
<gene>
    <name evidence="2" type="ORF">IAD02_03160</name>
</gene>
<accession>A0A9D1FH20</accession>
<dbReference type="PANTHER" id="PTHR34818">
    <property type="entry name" value="PROTEIN BLI-3"/>
    <property type="match status" value="1"/>
</dbReference>
<dbReference type="EMBL" id="DVJI01000012">
    <property type="protein sequence ID" value="HIS70963.1"/>
    <property type="molecule type" value="Genomic_DNA"/>
</dbReference>
<sequence>MSANNDIQSVIDVIKSCDDVQLCTTRLDGYPETRHVMNAMNREIGDLELHFLTGRETPKFKQIQKNPKCCLYYFNPQTRYAVRLFGEIAEVADTTTREKMWHDDYKKFGYTGSSDTNFVLLRIRPTSYKFYVGDEMKTGLI</sequence>
<reference evidence="2" key="1">
    <citation type="submission" date="2020-10" db="EMBL/GenBank/DDBJ databases">
        <authorList>
            <person name="Gilroy R."/>
        </authorList>
    </citation>
    <scope>NUCLEOTIDE SEQUENCE</scope>
    <source>
        <strain evidence="2">ChiGjej3B3-5194</strain>
    </source>
</reference>
<dbReference type="Gene3D" id="2.30.110.10">
    <property type="entry name" value="Electron Transport, Fmn-binding Protein, Chain A"/>
    <property type="match status" value="1"/>
</dbReference>